<dbReference type="PIRSF" id="PIRSF018637">
    <property type="entry name" value="TrmK"/>
    <property type="match status" value="1"/>
</dbReference>
<dbReference type="EMBL" id="AE015929">
    <property type="protein sequence ID" value="AAO04846.1"/>
    <property type="molecule type" value="Genomic_DNA"/>
</dbReference>
<organism evidence="1 2">
    <name type="scientific">Staphylococcus epidermidis (strain ATCC 12228 / FDA PCI 1200)</name>
    <dbReference type="NCBI Taxonomy" id="176280"/>
    <lineage>
        <taxon>Bacteria</taxon>
        <taxon>Bacillati</taxon>
        <taxon>Bacillota</taxon>
        <taxon>Bacilli</taxon>
        <taxon>Bacillales</taxon>
        <taxon>Staphylococcaceae</taxon>
        <taxon>Staphylococcus</taxon>
    </lineage>
</organism>
<dbReference type="GO" id="GO:0160105">
    <property type="term" value="F:tRNA (adenine(22)-N1)-methyltransferase activity"/>
    <property type="evidence" value="ECO:0007669"/>
    <property type="project" value="InterPro"/>
</dbReference>
<name>A0A0H2VGN7_STAES</name>
<accession>A0A0H2VGN7</accession>
<dbReference type="PANTHER" id="PTHR38451:SF1">
    <property type="entry name" value="TRNA (ADENINE(22)-N(1))-METHYLTRANSFERASE"/>
    <property type="match status" value="1"/>
</dbReference>
<dbReference type="Proteomes" id="UP000001411">
    <property type="component" value="Chromosome"/>
</dbReference>
<dbReference type="Gene3D" id="1.10.287.1890">
    <property type="match status" value="1"/>
</dbReference>
<dbReference type="Gene3D" id="3.40.50.150">
    <property type="entry name" value="Vaccinia Virus protein VP39"/>
    <property type="match status" value="1"/>
</dbReference>
<evidence type="ECO:0008006" key="3">
    <source>
        <dbReference type="Google" id="ProtNLM"/>
    </source>
</evidence>
<dbReference type="AlphaFoldDB" id="A0A0H2VGN7"/>
<dbReference type="Pfam" id="PF04816">
    <property type="entry name" value="TrmK"/>
    <property type="match status" value="1"/>
</dbReference>
<proteinExistence type="predicted"/>
<dbReference type="RefSeq" id="WP_002468796.1">
    <property type="nucleotide sequence ID" value="NC_004461.1"/>
</dbReference>
<dbReference type="HOGENOM" id="CLU_071037_0_0_9"/>
<dbReference type="PATRIC" id="fig|176280.10.peg.1215"/>
<dbReference type="eggNOG" id="COG2384">
    <property type="taxonomic scope" value="Bacteria"/>
</dbReference>
<dbReference type="SUPFAM" id="SSF53335">
    <property type="entry name" value="S-adenosyl-L-methionine-dependent methyltransferases"/>
    <property type="match status" value="1"/>
</dbReference>
<dbReference type="KEGG" id="sep:SE_1247"/>
<dbReference type="InterPro" id="IPR006901">
    <property type="entry name" value="TrmK"/>
</dbReference>
<sequence>MINLNQRLSIVCSFIKRGTLADIGSDHAYLPIYAIQNDLCTKVIAGEVIQGPYKAAKRNIANYELNQQVDVRLGDGLSVINSEDQIDNITVCGMGGPLIAKILNDGKDKLVNHPRLILQSNIQTQALRQTLNKLSYEIVDERIIEEKGHIYEIVVAEFNNNLVKLNILQEKFGPFLLRECNNIFQKKWQRELEALRDIKSQLNSTSHHERLKEIEDEINLIQEVLINEN</sequence>
<gene>
    <name evidence="1" type="ordered locus">SE_1247</name>
</gene>
<dbReference type="OrthoDB" id="5881184at2"/>
<dbReference type="PANTHER" id="PTHR38451">
    <property type="entry name" value="TRNA (ADENINE(22)-N(1))-METHYLTRANSFERASE"/>
    <property type="match status" value="1"/>
</dbReference>
<evidence type="ECO:0000313" key="1">
    <source>
        <dbReference type="EMBL" id="AAO04846.1"/>
    </source>
</evidence>
<protein>
    <recommendedName>
        <fullName evidence="3">tRNA methyltransferase</fullName>
    </recommendedName>
</protein>
<evidence type="ECO:0000313" key="2">
    <source>
        <dbReference type="Proteomes" id="UP000001411"/>
    </source>
</evidence>
<dbReference type="InterPro" id="IPR029063">
    <property type="entry name" value="SAM-dependent_MTases_sf"/>
</dbReference>
<reference evidence="1 2" key="1">
    <citation type="journal article" date="2003" name="Mol. Microbiol.">
        <title>Genome-based analysis of virulence genes in a non-biofilm-forming Staphylococcus epidermidis strain (ATCC 12228).</title>
        <authorList>
            <person name="Zhang Y.Q."/>
            <person name="Ren S.X."/>
            <person name="Li H.L."/>
            <person name="Wang Y.X."/>
            <person name="Fu G."/>
            <person name="Yang J."/>
            <person name="Qin Z.Q."/>
            <person name="Miao Y.G."/>
            <person name="Wang W.Y."/>
            <person name="Chen R.S."/>
            <person name="Shen Y."/>
            <person name="Chen Z."/>
            <person name="Yuan Z.H."/>
            <person name="Zhao G.P."/>
            <person name="Qu D."/>
            <person name="Danchin A."/>
            <person name="Wen Y.M."/>
        </authorList>
    </citation>
    <scope>NUCLEOTIDE SEQUENCE [LARGE SCALE GENOMIC DNA]</scope>
    <source>
        <strain evidence="2">ATCC 12228 / FDA PCI 1200</strain>
    </source>
</reference>